<evidence type="ECO:0000259" key="4">
    <source>
        <dbReference type="PROSITE" id="PS51165"/>
    </source>
</evidence>
<dbReference type="RefSeq" id="XP_026274800.1">
    <property type="nucleotide sequence ID" value="XM_026419015.2"/>
</dbReference>
<accession>A0A6J1S6F9</accession>
<proteinExistence type="inferred from homology"/>
<dbReference type="PANTHER" id="PTHR13452:SF10">
    <property type="entry name" value="THUMP DOMAIN-CONTAINING PROTEIN 1"/>
    <property type="match status" value="1"/>
</dbReference>
<feature type="domain" description="THUMP" evidence="4">
    <location>
        <begin position="146"/>
        <end position="252"/>
    </location>
</feature>
<dbReference type="KEGG" id="foc:113204015"/>
<dbReference type="Gene3D" id="3.30.2300.10">
    <property type="entry name" value="THUMP superfamily"/>
    <property type="match status" value="1"/>
</dbReference>
<protein>
    <submittedName>
        <fullName evidence="6">THUMP domain-containing protein 1</fullName>
    </submittedName>
</protein>
<feature type="compositionally biased region" description="Polar residues" evidence="3">
    <location>
        <begin position="314"/>
        <end position="326"/>
    </location>
</feature>
<feature type="compositionally biased region" description="Basic and acidic residues" evidence="3">
    <location>
        <begin position="330"/>
        <end position="351"/>
    </location>
</feature>
<dbReference type="GO" id="GO:0003723">
    <property type="term" value="F:RNA binding"/>
    <property type="evidence" value="ECO:0007669"/>
    <property type="project" value="UniProtKB-UniRule"/>
</dbReference>
<dbReference type="Proteomes" id="UP000504606">
    <property type="component" value="Unplaced"/>
</dbReference>
<dbReference type="FunFam" id="3.30.2300.10:FF:000001">
    <property type="entry name" value="THUMP domain-containing protein 1"/>
    <property type="match status" value="1"/>
</dbReference>
<feature type="compositionally biased region" description="Basic and acidic residues" evidence="3">
    <location>
        <begin position="304"/>
        <end position="313"/>
    </location>
</feature>
<dbReference type="GO" id="GO:0006400">
    <property type="term" value="P:tRNA modification"/>
    <property type="evidence" value="ECO:0007669"/>
    <property type="project" value="InterPro"/>
</dbReference>
<evidence type="ECO:0000256" key="3">
    <source>
        <dbReference type="SAM" id="MobiDB-lite"/>
    </source>
</evidence>
<dbReference type="PANTHER" id="PTHR13452">
    <property type="entry name" value="THUMP DOMAIN CONTAINING PROTEIN 1-RELATED"/>
    <property type="match status" value="1"/>
</dbReference>
<gene>
    <name evidence="6" type="primary">LOC113204015</name>
</gene>
<comment type="similarity">
    <text evidence="1">Belongs to the THUMPD1 family.</text>
</comment>
<feature type="compositionally biased region" description="Polar residues" evidence="3">
    <location>
        <begin position="368"/>
        <end position="377"/>
    </location>
</feature>
<dbReference type="SMART" id="SM00981">
    <property type="entry name" value="THUMP"/>
    <property type="match status" value="1"/>
</dbReference>
<keyword evidence="5" id="KW-1185">Reference proteome</keyword>
<reference evidence="6" key="1">
    <citation type="submission" date="2025-08" db="UniProtKB">
        <authorList>
            <consortium name="RefSeq"/>
        </authorList>
    </citation>
    <scope>IDENTIFICATION</scope>
    <source>
        <tissue evidence="6">Whole organism</tissue>
    </source>
</reference>
<dbReference type="InterPro" id="IPR004114">
    <property type="entry name" value="THUMP_dom"/>
</dbReference>
<name>A0A6J1S6F9_FRAOC</name>
<evidence type="ECO:0000256" key="2">
    <source>
        <dbReference type="PROSITE-ProRule" id="PRU00529"/>
    </source>
</evidence>
<dbReference type="OrthoDB" id="367221at2759"/>
<evidence type="ECO:0000313" key="6">
    <source>
        <dbReference type="RefSeq" id="XP_026274800.1"/>
    </source>
</evidence>
<dbReference type="PROSITE" id="PS51165">
    <property type="entry name" value="THUMP"/>
    <property type="match status" value="1"/>
</dbReference>
<evidence type="ECO:0000256" key="1">
    <source>
        <dbReference type="ARBA" id="ARBA00060731"/>
    </source>
</evidence>
<keyword evidence="2" id="KW-0694">RNA-binding</keyword>
<dbReference type="SUPFAM" id="SSF143437">
    <property type="entry name" value="THUMP domain-like"/>
    <property type="match status" value="1"/>
</dbReference>
<dbReference type="InterPro" id="IPR040183">
    <property type="entry name" value="THUMPD1-like"/>
</dbReference>
<dbReference type="GeneID" id="113204015"/>
<dbReference type="AlphaFoldDB" id="A0A6J1S6F9"/>
<sequence length="377" mass="42567">MADKRKKSSYYAKCANKKGKFDFSLHPGIKGFIATCNFREKECVRETINILTEFADKIYGEDKSVAESAQPKNKKIVFKDSGSENEEENDDIEAALAREVDVLKQERQRRPSQRRFQVVESGADNCIFIRSTVEDPVLLVETILKDIEAQSKQKTRFLMRLLPIEITCKAWPEDIKAASGKLLDKYFKGDPKTFCVVFKRRNNGNVVREELIHDLASDIKVRNPLHRADMKQPDLTIIVEVIKNICCMAVVPKYYHYRKYNLLEVAKLRCSNSKIEDSISSESISCSSAKSSDPTEVAELKVEPELKSDDKTGDNPSNILMKSNDSTEGEVLKRPDKTDHVDSSAESKDAEATPVDALKNAQIEENVDSSNSAQENM</sequence>
<evidence type="ECO:0000313" key="5">
    <source>
        <dbReference type="Proteomes" id="UP000504606"/>
    </source>
</evidence>
<organism evidence="5 6">
    <name type="scientific">Frankliniella occidentalis</name>
    <name type="common">Western flower thrips</name>
    <name type="synonym">Euthrips occidentalis</name>
    <dbReference type="NCBI Taxonomy" id="133901"/>
    <lineage>
        <taxon>Eukaryota</taxon>
        <taxon>Metazoa</taxon>
        <taxon>Ecdysozoa</taxon>
        <taxon>Arthropoda</taxon>
        <taxon>Hexapoda</taxon>
        <taxon>Insecta</taxon>
        <taxon>Pterygota</taxon>
        <taxon>Neoptera</taxon>
        <taxon>Paraneoptera</taxon>
        <taxon>Thysanoptera</taxon>
        <taxon>Terebrantia</taxon>
        <taxon>Thripoidea</taxon>
        <taxon>Thripidae</taxon>
        <taxon>Frankliniella</taxon>
    </lineage>
</organism>
<feature type="region of interest" description="Disordered" evidence="3">
    <location>
        <begin position="304"/>
        <end position="377"/>
    </location>
</feature>
<dbReference type="CDD" id="cd11717">
    <property type="entry name" value="THUMP_THUMPD1_like"/>
    <property type="match status" value="1"/>
</dbReference>
<dbReference type="Pfam" id="PF02926">
    <property type="entry name" value="THUMP"/>
    <property type="match status" value="1"/>
</dbReference>